<proteinExistence type="predicted"/>
<reference evidence="1 2" key="1">
    <citation type="submission" date="2018-03" db="EMBL/GenBank/DDBJ databases">
        <title>Draft Genome Sequences of the Obligatory Marine Myxobacteria Enhygromyxa salina SWB007.</title>
        <authorList>
            <person name="Poehlein A."/>
            <person name="Moghaddam J.A."/>
            <person name="Harms H."/>
            <person name="Alanjari M."/>
            <person name="Koenig G.M."/>
            <person name="Daniel R."/>
            <person name="Schaeberle T.F."/>
        </authorList>
    </citation>
    <scope>NUCLEOTIDE SEQUENCE [LARGE SCALE GENOMIC DNA]</scope>
    <source>
        <strain evidence="1 2">SWB007</strain>
    </source>
</reference>
<evidence type="ECO:0000313" key="2">
    <source>
        <dbReference type="Proteomes" id="UP000238823"/>
    </source>
</evidence>
<name>A0A2S9XUB4_9BACT</name>
<gene>
    <name evidence="1" type="ORF">ENSA7_72570</name>
</gene>
<evidence type="ECO:0000313" key="1">
    <source>
        <dbReference type="EMBL" id="PRP96442.1"/>
    </source>
</evidence>
<organism evidence="1 2">
    <name type="scientific">Enhygromyxa salina</name>
    <dbReference type="NCBI Taxonomy" id="215803"/>
    <lineage>
        <taxon>Bacteria</taxon>
        <taxon>Pseudomonadati</taxon>
        <taxon>Myxococcota</taxon>
        <taxon>Polyangia</taxon>
        <taxon>Nannocystales</taxon>
        <taxon>Nannocystaceae</taxon>
        <taxon>Enhygromyxa</taxon>
    </lineage>
</organism>
<dbReference type="AlphaFoldDB" id="A0A2S9XUB4"/>
<comment type="caution">
    <text evidence="1">The sequence shown here is derived from an EMBL/GenBank/DDBJ whole genome shotgun (WGS) entry which is preliminary data.</text>
</comment>
<dbReference type="Proteomes" id="UP000238823">
    <property type="component" value="Unassembled WGS sequence"/>
</dbReference>
<protein>
    <submittedName>
        <fullName evidence="1">Uncharacterized protein</fullName>
    </submittedName>
</protein>
<dbReference type="EMBL" id="PVNL01000135">
    <property type="protein sequence ID" value="PRP96442.1"/>
    <property type="molecule type" value="Genomic_DNA"/>
</dbReference>
<sequence>MYEFDDSRWPLVVIRIREHARGGVTERMRDDLNALLDRHEPFALIYDIVDVEIPPRAEIMEIIRWTREMRERFVREFEDVTPRIPTFTAYHMPSMLGNLLRFILQMLPSVRSQYVVCATYSEAMKLCEDAIVRLGIESTGSRQVG</sequence>
<accession>A0A2S9XUB4</accession>